<protein>
    <recommendedName>
        <fullName evidence="3">Glycosyl hydrolase</fullName>
    </recommendedName>
</protein>
<dbReference type="OrthoDB" id="9088702at2"/>
<evidence type="ECO:0000313" key="1">
    <source>
        <dbReference type="EMBL" id="AZN36334.1"/>
    </source>
</evidence>
<dbReference type="InterPro" id="IPR036278">
    <property type="entry name" value="Sialidase_sf"/>
</dbReference>
<proteinExistence type="predicted"/>
<gene>
    <name evidence="1" type="ORF">EJO50_07430</name>
</gene>
<dbReference type="RefSeq" id="WP_125972917.1">
    <property type="nucleotide sequence ID" value="NZ_CP034433.1"/>
</dbReference>
<organism evidence="1 2">
    <name type="scientific">Iodobacter ciconiae</name>
    <dbReference type="NCBI Taxonomy" id="2496266"/>
    <lineage>
        <taxon>Bacteria</taxon>
        <taxon>Pseudomonadati</taxon>
        <taxon>Pseudomonadota</taxon>
        <taxon>Betaproteobacteria</taxon>
        <taxon>Neisseriales</taxon>
        <taxon>Chitinibacteraceae</taxon>
        <taxon>Iodobacter</taxon>
    </lineage>
</organism>
<dbReference type="EMBL" id="CP034433">
    <property type="protein sequence ID" value="AZN36334.1"/>
    <property type="molecule type" value="Genomic_DNA"/>
</dbReference>
<evidence type="ECO:0000313" key="2">
    <source>
        <dbReference type="Proteomes" id="UP000282438"/>
    </source>
</evidence>
<keyword evidence="2" id="KW-1185">Reference proteome</keyword>
<reference evidence="1 2" key="1">
    <citation type="submission" date="2018-12" db="EMBL/GenBank/DDBJ databases">
        <title>Complete genome sequence of Iodobacter sp. H11R3.</title>
        <authorList>
            <person name="Bae J.-W."/>
        </authorList>
    </citation>
    <scope>NUCLEOTIDE SEQUENCE [LARGE SCALE GENOMIC DNA]</scope>
    <source>
        <strain evidence="1 2">H11R3</strain>
    </source>
</reference>
<name>A0A3S8ZSA2_9NEIS</name>
<evidence type="ECO:0008006" key="3">
    <source>
        <dbReference type="Google" id="ProtNLM"/>
    </source>
</evidence>
<dbReference type="AlphaFoldDB" id="A0A3S8ZSA2"/>
<sequence>MIKILISFYSFFFIITPVFAEQTEGSVKLGDMLIEFKKNTSLIYYKNNFISESAILPGGVMYPNLYISEHGDAVIANKILNNKQESNKTEDDSKQFLISKDIQVIRDKSNKSALLKTKNSKKECKVNFSKKNNNSISIFDGLQKKGDLLAAANNQAGLLITSFDADQKINGYQFTLLNLVNCKANKIDIGNPDFLSELGWTSKGFWWMTGTTNQTLMRSENGTKWYNVKLPSDIYSLVSAYITSKKEIWLAAGIASLTDENDPMLIRSLDGGTSWENIKRNTQEIEQVPAYWIEGQTRAQLK</sequence>
<dbReference type="KEGG" id="iod:EJO50_07430"/>
<dbReference type="Proteomes" id="UP000282438">
    <property type="component" value="Chromosome"/>
</dbReference>
<accession>A0A3S8ZSA2</accession>
<dbReference type="SUPFAM" id="SSF50939">
    <property type="entry name" value="Sialidases"/>
    <property type="match status" value="1"/>
</dbReference>